<evidence type="ECO:0000313" key="3">
    <source>
        <dbReference type="Proteomes" id="UP001612741"/>
    </source>
</evidence>
<organism evidence="2 3">
    <name type="scientific">Nonomuraea typhae</name>
    <dbReference type="NCBI Taxonomy" id="2603600"/>
    <lineage>
        <taxon>Bacteria</taxon>
        <taxon>Bacillati</taxon>
        <taxon>Actinomycetota</taxon>
        <taxon>Actinomycetes</taxon>
        <taxon>Streptosporangiales</taxon>
        <taxon>Streptosporangiaceae</taxon>
        <taxon>Nonomuraea</taxon>
    </lineage>
</organism>
<comment type="caution">
    <text evidence="2">The sequence shown here is derived from an EMBL/GenBank/DDBJ whole genome shotgun (WGS) entry which is preliminary data.</text>
</comment>
<evidence type="ECO:0000313" key="2">
    <source>
        <dbReference type="EMBL" id="MFI6505337.1"/>
    </source>
</evidence>
<dbReference type="InterPro" id="IPR007278">
    <property type="entry name" value="DUF397"/>
</dbReference>
<protein>
    <submittedName>
        <fullName evidence="2">DUF397 domain-containing protein</fullName>
    </submittedName>
</protein>
<dbReference type="RefSeq" id="WP_397091445.1">
    <property type="nucleotide sequence ID" value="NZ_JBITGY010000018.1"/>
</dbReference>
<accession>A0ABW7ZBP8</accession>
<dbReference type="Pfam" id="PF04149">
    <property type="entry name" value="DUF397"/>
    <property type="match status" value="1"/>
</dbReference>
<gene>
    <name evidence="2" type="ORF">ACIBG2_48710</name>
</gene>
<name>A0ABW7ZBP8_9ACTN</name>
<evidence type="ECO:0000259" key="1">
    <source>
        <dbReference type="Pfam" id="PF04149"/>
    </source>
</evidence>
<sequence>MANQQLSWRKSSYSTQQEFGTCVEVAEIGVDLGVRDSKNPGNPHLTFSRKSFSQFIESIKLQGR</sequence>
<proteinExistence type="predicted"/>
<dbReference type="Proteomes" id="UP001612741">
    <property type="component" value="Unassembled WGS sequence"/>
</dbReference>
<keyword evidence="3" id="KW-1185">Reference proteome</keyword>
<dbReference type="EMBL" id="JBITGY010000018">
    <property type="protein sequence ID" value="MFI6505337.1"/>
    <property type="molecule type" value="Genomic_DNA"/>
</dbReference>
<reference evidence="2 3" key="1">
    <citation type="submission" date="2024-10" db="EMBL/GenBank/DDBJ databases">
        <title>The Natural Products Discovery Center: Release of the First 8490 Sequenced Strains for Exploring Actinobacteria Biosynthetic Diversity.</title>
        <authorList>
            <person name="Kalkreuter E."/>
            <person name="Kautsar S.A."/>
            <person name="Yang D."/>
            <person name="Bader C.D."/>
            <person name="Teijaro C.N."/>
            <person name="Fluegel L."/>
            <person name="Davis C.M."/>
            <person name="Simpson J.R."/>
            <person name="Lauterbach L."/>
            <person name="Steele A.D."/>
            <person name="Gui C."/>
            <person name="Meng S."/>
            <person name="Li G."/>
            <person name="Viehrig K."/>
            <person name="Ye F."/>
            <person name="Su P."/>
            <person name="Kiefer A.F."/>
            <person name="Nichols A."/>
            <person name="Cepeda A.J."/>
            <person name="Yan W."/>
            <person name="Fan B."/>
            <person name="Jiang Y."/>
            <person name="Adhikari A."/>
            <person name="Zheng C.-J."/>
            <person name="Schuster L."/>
            <person name="Cowan T.M."/>
            <person name="Smanski M.J."/>
            <person name="Chevrette M.G."/>
            <person name="De Carvalho L.P.S."/>
            <person name="Shen B."/>
        </authorList>
    </citation>
    <scope>NUCLEOTIDE SEQUENCE [LARGE SCALE GENOMIC DNA]</scope>
    <source>
        <strain evidence="2 3">NPDC050545</strain>
    </source>
</reference>
<feature type="domain" description="DUF397" evidence="1">
    <location>
        <begin position="7"/>
        <end position="60"/>
    </location>
</feature>